<sequence length="470" mass="52523">MTKTKSTSKDNQNSKTEQGITRISVSRYKSLAEECSIEIAPLTILSGANSSGKSSIMQPLLLMKQTLESTYDAGSLKLNGANVRLTSTDQIFTKVVNSSLSASNVFSVSIEMGKQKILESIFKKVNKVKGIQIYSSMYKQEDLTMTLRSDMTHENIVNSLPPLIQEYYKKTYYDPVTEKHKFWIERYKCLLYVDSSSLMAVENSRFAASVNLLELIRLLKAFGNDGLCLSIETQIRQLIHIPGLRGNPERTYPVSFVGGGFTGTFENYVASIIHHWKISKDERLKQLSDSLQILGLTWKVDTKQIDDTQVEVRVGRVANKGNSKSTDMVSIADVGFGLSQTLPVVVALLVAEPEQLVYLEQPEIHLHPRAQANLAQLLVDAANRGVRVVVETHSELLIRRVQSLIAEDKIAAEKVKLHWFSQDDNGFTKVTTAELDETGAFGDWPEDFSEISLQEESRYLDAAESKLMAV</sequence>
<gene>
    <name evidence="3" type="ORF">HC246_12895</name>
</gene>
<keyword evidence="4" id="KW-1185">Reference proteome</keyword>
<dbReference type="InterPro" id="IPR014592">
    <property type="entry name" value="P-loop_UCP034888"/>
</dbReference>
<dbReference type="Proteomes" id="UP000738376">
    <property type="component" value="Unassembled WGS sequence"/>
</dbReference>
<evidence type="ECO:0000259" key="2">
    <source>
        <dbReference type="Pfam" id="PF13304"/>
    </source>
</evidence>
<dbReference type="Pfam" id="PF13304">
    <property type="entry name" value="AAA_21"/>
    <property type="match status" value="1"/>
</dbReference>
<accession>A0ABX1LRY0</accession>
<proteinExistence type="predicted"/>
<dbReference type="PANTHER" id="PTHR43581:SF2">
    <property type="entry name" value="EXCINUCLEASE ATPASE SUBUNIT"/>
    <property type="match status" value="1"/>
</dbReference>
<dbReference type="InterPro" id="IPR051396">
    <property type="entry name" value="Bact_Antivir_Def_Nuclease"/>
</dbReference>
<dbReference type="InterPro" id="IPR003959">
    <property type="entry name" value="ATPase_AAA_core"/>
</dbReference>
<name>A0ABX1LRY0_9CYAN</name>
<comment type="caution">
    <text evidence="3">The sequence shown here is derived from an EMBL/GenBank/DDBJ whole genome shotgun (WGS) entry which is preliminary data.</text>
</comment>
<dbReference type="PIRSF" id="PIRSF034888">
    <property type="entry name" value="P-loop_UCP034888"/>
    <property type="match status" value="1"/>
</dbReference>
<feature type="domain" description="Endonuclease GajA/Old nuclease/RecF-like AAA" evidence="1">
    <location>
        <begin position="20"/>
        <end position="150"/>
    </location>
</feature>
<dbReference type="InterPro" id="IPR027417">
    <property type="entry name" value="P-loop_NTPase"/>
</dbReference>
<feature type="domain" description="ATPase AAA-type core" evidence="2">
    <location>
        <begin position="266"/>
        <end position="398"/>
    </location>
</feature>
<dbReference type="EMBL" id="JAAVJL010000001">
    <property type="protein sequence ID" value="NMF58898.1"/>
    <property type="molecule type" value="Genomic_DNA"/>
</dbReference>
<organism evidence="3 4">
    <name type="scientific">Pseudanabaena yagii GIHE-NHR1</name>
    <dbReference type="NCBI Taxonomy" id="2722753"/>
    <lineage>
        <taxon>Bacteria</taxon>
        <taxon>Bacillati</taxon>
        <taxon>Cyanobacteriota</taxon>
        <taxon>Cyanophyceae</taxon>
        <taxon>Pseudanabaenales</taxon>
        <taxon>Pseudanabaenaceae</taxon>
        <taxon>Pseudanabaena</taxon>
        <taxon>Pseudanabaena yagii</taxon>
    </lineage>
</organism>
<dbReference type="RefSeq" id="WP_169363740.1">
    <property type="nucleotide sequence ID" value="NZ_JAAVJL010000001.1"/>
</dbReference>
<dbReference type="Pfam" id="PF13175">
    <property type="entry name" value="AAA_15"/>
    <property type="match status" value="1"/>
</dbReference>
<evidence type="ECO:0000313" key="3">
    <source>
        <dbReference type="EMBL" id="NMF58898.1"/>
    </source>
</evidence>
<dbReference type="PANTHER" id="PTHR43581">
    <property type="entry name" value="ATP/GTP PHOSPHATASE"/>
    <property type="match status" value="1"/>
</dbReference>
<dbReference type="SUPFAM" id="SSF52540">
    <property type="entry name" value="P-loop containing nucleoside triphosphate hydrolases"/>
    <property type="match status" value="1"/>
</dbReference>
<evidence type="ECO:0000313" key="4">
    <source>
        <dbReference type="Proteomes" id="UP000738376"/>
    </source>
</evidence>
<reference evidence="3 4" key="1">
    <citation type="submission" date="2020-03" db="EMBL/GenBank/DDBJ databases">
        <title>Draft Genome Sequence of 2-Methylisoborneol Producing Pseudanabaena yagii Strain GIHE-NHR1 Isolated from North Han River in South Korea.</title>
        <authorList>
            <person name="Jeong J."/>
        </authorList>
    </citation>
    <scope>NUCLEOTIDE SEQUENCE [LARGE SCALE GENOMIC DNA]</scope>
    <source>
        <strain evidence="3 4">GIHE-NHR1</strain>
    </source>
</reference>
<protein>
    <submittedName>
        <fullName evidence="3">AAA family ATPase</fullName>
    </submittedName>
</protein>
<evidence type="ECO:0000259" key="1">
    <source>
        <dbReference type="Pfam" id="PF13175"/>
    </source>
</evidence>
<dbReference type="InterPro" id="IPR041685">
    <property type="entry name" value="AAA_GajA/Old/RecF-like"/>
</dbReference>